<reference evidence="1 2" key="1">
    <citation type="submission" date="2016-04" db="EMBL/GenBank/DDBJ databases">
        <title>A degradative enzymes factory behind the ericoid mycorrhizal symbiosis.</title>
        <authorList>
            <consortium name="DOE Joint Genome Institute"/>
            <person name="Martino E."/>
            <person name="Morin E."/>
            <person name="Grelet G."/>
            <person name="Kuo A."/>
            <person name="Kohler A."/>
            <person name="Daghino S."/>
            <person name="Barry K."/>
            <person name="Choi C."/>
            <person name="Cichocki N."/>
            <person name="Clum A."/>
            <person name="Copeland A."/>
            <person name="Hainaut M."/>
            <person name="Haridas S."/>
            <person name="Labutti K."/>
            <person name="Lindquist E."/>
            <person name="Lipzen A."/>
            <person name="Khouja H.-R."/>
            <person name="Murat C."/>
            <person name="Ohm R."/>
            <person name="Olson A."/>
            <person name="Spatafora J."/>
            <person name="Veneault-Fourrey C."/>
            <person name="Henrissat B."/>
            <person name="Grigoriev I."/>
            <person name="Martin F."/>
            <person name="Perotto S."/>
        </authorList>
    </citation>
    <scope>NUCLEOTIDE SEQUENCE [LARGE SCALE GENOMIC DNA]</scope>
    <source>
        <strain evidence="1 2">F</strain>
    </source>
</reference>
<organism evidence="1 2">
    <name type="scientific">Hyaloscypha variabilis (strain UAMH 11265 / GT02V1 / F)</name>
    <name type="common">Meliniomyces variabilis</name>
    <dbReference type="NCBI Taxonomy" id="1149755"/>
    <lineage>
        <taxon>Eukaryota</taxon>
        <taxon>Fungi</taxon>
        <taxon>Dikarya</taxon>
        <taxon>Ascomycota</taxon>
        <taxon>Pezizomycotina</taxon>
        <taxon>Leotiomycetes</taxon>
        <taxon>Helotiales</taxon>
        <taxon>Hyaloscyphaceae</taxon>
        <taxon>Hyaloscypha</taxon>
        <taxon>Hyaloscypha variabilis</taxon>
    </lineage>
</organism>
<name>A0A2J6S8N3_HYAVF</name>
<sequence length="86" mass="9976">MCLLRGRRAVQYYSYEIWLASGQRMSALWSWPWPSFLFSVVGNCCTGVVLAEPPFKAFCSLVVLRKGREGCWWMVEIAARKEHFPN</sequence>
<gene>
    <name evidence="1" type="ORF">L207DRAFT_150999</name>
</gene>
<protein>
    <submittedName>
        <fullName evidence="1">Uncharacterized protein</fullName>
    </submittedName>
</protein>
<evidence type="ECO:0000313" key="2">
    <source>
        <dbReference type="Proteomes" id="UP000235786"/>
    </source>
</evidence>
<dbReference type="Proteomes" id="UP000235786">
    <property type="component" value="Unassembled WGS sequence"/>
</dbReference>
<evidence type="ECO:0000313" key="1">
    <source>
        <dbReference type="EMBL" id="PMD47110.1"/>
    </source>
</evidence>
<proteinExistence type="predicted"/>
<dbReference type="EMBL" id="KZ613938">
    <property type="protein sequence ID" value="PMD47110.1"/>
    <property type="molecule type" value="Genomic_DNA"/>
</dbReference>
<accession>A0A2J6S8N3</accession>
<keyword evidence="2" id="KW-1185">Reference proteome</keyword>
<dbReference type="AlphaFoldDB" id="A0A2J6S8N3"/>